<dbReference type="EMBL" id="CP133615">
    <property type="protein sequence ID" value="WMV25774.1"/>
    <property type="molecule type" value="Genomic_DNA"/>
</dbReference>
<gene>
    <name evidence="1" type="ORF">MTR67_019159</name>
</gene>
<accession>A0AAF0QTR8</accession>
<name>A0AAF0QTR8_SOLVR</name>
<proteinExistence type="predicted"/>
<protein>
    <submittedName>
        <fullName evidence="1">Uncharacterized protein</fullName>
    </submittedName>
</protein>
<organism evidence="1 2">
    <name type="scientific">Solanum verrucosum</name>
    <dbReference type="NCBI Taxonomy" id="315347"/>
    <lineage>
        <taxon>Eukaryota</taxon>
        <taxon>Viridiplantae</taxon>
        <taxon>Streptophyta</taxon>
        <taxon>Embryophyta</taxon>
        <taxon>Tracheophyta</taxon>
        <taxon>Spermatophyta</taxon>
        <taxon>Magnoliopsida</taxon>
        <taxon>eudicotyledons</taxon>
        <taxon>Gunneridae</taxon>
        <taxon>Pentapetalae</taxon>
        <taxon>asterids</taxon>
        <taxon>lamiids</taxon>
        <taxon>Solanales</taxon>
        <taxon>Solanaceae</taxon>
        <taxon>Solanoideae</taxon>
        <taxon>Solaneae</taxon>
        <taxon>Solanum</taxon>
    </lineage>
</organism>
<sequence length="33" mass="3869">MEFANNSDDTQDQYISYDVMYVKDIPQHESDGL</sequence>
<keyword evidence="2" id="KW-1185">Reference proteome</keyword>
<evidence type="ECO:0000313" key="1">
    <source>
        <dbReference type="EMBL" id="WMV25774.1"/>
    </source>
</evidence>
<reference evidence="1" key="1">
    <citation type="submission" date="2023-08" db="EMBL/GenBank/DDBJ databases">
        <title>A de novo genome assembly of Solanum verrucosum Schlechtendal, a Mexican diploid species geographically isolated from the other diploid A-genome species in potato relatives.</title>
        <authorList>
            <person name="Hosaka K."/>
        </authorList>
    </citation>
    <scope>NUCLEOTIDE SEQUENCE</scope>
    <source>
        <tissue evidence="1">Young leaves</tissue>
    </source>
</reference>
<dbReference type="AlphaFoldDB" id="A0AAF0QTR8"/>
<evidence type="ECO:0000313" key="2">
    <source>
        <dbReference type="Proteomes" id="UP001234989"/>
    </source>
</evidence>
<dbReference type="Proteomes" id="UP001234989">
    <property type="component" value="Chromosome 4"/>
</dbReference>